<reference evidence="3" key="2">
    <citation type="submission" date="2020-09" db="EMBL/GenBank/DDBJ databases">
        <authorList>
            <person name="Sun Q."/>
            <person name="Ohkuma M."/>
        </authorList>
    </citation>
    <scope>NUCLEOTIDE SEQUENCE</scope>
    <source>
        <strain evidence="3">JCM 12580</strain>
    </source>
</reference>
<dbReference type="PRINTS" id="PR00040">
    <property type="entry name" value="HTHMERR"/>
</dbReference>
<organism evidence="3 4">
    <name type="scientific">Lentibacillus kapialis</name>
    <dbReference type="NCBI Taxonomy" id="340214"/>
    <lineage>
        <taxon>Bacteria</taxon>
        <taxon>Bacillati</taxon>
        <taxon>Bacillota</taxon>
        <taxon>Bacilli</taxon>
        <taxon>Bacillales</taxon>
        <taxon>Bacillaceae</taxon>
        <taxon>Lentibacillus</taxon>
    </lineage>
</organism>
<dbReference type="Pfam" id="PF13411">
    <property type="entry name" value="MerR_1"/>
    <property type="match status" value="1"/>
</dbReference>
<proteinExistence type="predicted"/>
<evidence type="ECO:0000313" key="3">
    <source>
        <dbReference type="EMBL" id="GGJ97097.1"/>
    </source>
</evidence>
<evidence type="ECO:0000313" key="4">
    <source>
        <dbReference type="Proteomes" id="UP000658382"/>
    </source>
</evidence>
<dbReference type="GO" id="GO:0003677">
    <property type="term" value="F:DNA binding"/>
    <property type="evidence" value="ECO:0007669"/>
    <property type="project" value="UniProtKB-KW"/>
</dbReference>
<comment type="caution">
    <text evidence="3">The sequence shown here is derived from an EMBL/GenBank/DDBJ whole genome shotgun (WGS) entry which is preliminary data.</text>
</comment>
<dbReference type="GO" id="GO:0003700">
    <property type="term" value="F:DNA-binding transcription factor activity"/>
    <property type="evidence" value="ECO:0007669"/>
    <property type="project" value="InterPro"/>
</dbReference>
<dbReference type="Gene3D" id="1.10.1660.10">
    <property type="match status" value="1"/>
</dbReference>
<protein>
    <submittedName>
        <fullName evidence="3">MerR family transcriptional regulator</fullName>
    </submittedName>
</protein>
<dbReference type="InterPro" id="IPR000551">
    <property type="entry name" value="MerR-type_HTH_dom"/>
</dbReference>
<dbReference type="RefSeq" id="WP_188632903.1">
    <property type="nucleotide sequence ID" value="NZ_BMNQ01000025.1"/>
</dbReference>
<dbReference type="SUPFAM" id="SSF46955">
    <property type="entry name" value="Putative DNA-binding domain"/>
    <property type="match status" value="1"/>
</dbReference>
<keyword evidence="4" id="KW-1185">Reference proteome</keyword>
<gene>
    <name evidence="3" type="ORF">GCM10007063_19400</name>
</gene>
<evidence type="ECO:0000259" key="2">
    <source>
        <dbReference type="PROSITE" id="PS50937"/>
    </source>
</evidence>
<feature type="domain" description="HTH merR-type" evidence="2">
    <location>
        <begin position="6"/>
        <end position="74"/>
    </location>
</feature>
<dbReference type="InterPro" id="IPR009061">
    <property type="entry name" value="DNA-bd_dom_put_sf"/>
</dbReference>
<reference evidence="3" key="1">
    <citation type="journal article" date="2014" name="Int. J. Syst. Evol. Microbiol.">
        <title>Complete genome sequence of Corynebacterium casei LMG S-19264T (=DSM 44701T), isolated from a smear-ripened cheese.</title>
        <authorList>
            <consortium name="US DOE Joint Genome Institute (JGI-PGF)"/>
            <person name="Walter F."/>
            <person name="Albersmeier A."/>
            <person name="Kalinowski J."/>
            <person name="Ruckert C."/>
        </authorList>
    </citation>
    <scope>NUCLEOTIDE SEQUENCE</scope>
    <source>
        <strain evidence="3">JCM 12580</strain>
    </source>
</reference>
<evidence type="ECO:0000256" key="1">
    <source>
        <dbReference type="ARBA" id="ARBA00023125"/>
    </source>
</evidence>
<dbReference type="PANTHER" id="PTHR30204:SF58">
    <property type="entry name" value="HTH-TYPE TRANSCRIPTIONAL REGULATOR YFMP"/>
    <property type="match status" value="1"/>
</dbReference>
<dbReference type="SMART" id="SM00422">
    <property type="entry name" value="HTH_MERR"/>
    <property type="match status" value="1"/>
</dbReference>
<dbReference type="CDD" id="cd04776">
    <property type="entry name" value="HTH_GnyR"/>
    <property type="match status" value="1"/>
</dbReference>
<dbReference type="EMBL" id="BMNQ01000025">
    <property type="protein sequence ID" value="GGJ97097.1"/>
    <property type="molecule type" value="Genomic_DNA"/>
</dbReference>
<dbReference type="AlphaFoldDB" id="A0A917UYU4"/>
<accession>A0A917UYU4</accession>
<dbReference type="InterPro" id="IPR047057">
    <property type="entry name" value="MerR_fam"/>
</dbReference>
<keyword evidence="1" id="KW-0238">DNA-binding</keyword>
<name>A0A917UYU4_9BACI</name>
<dbReference type="Proteomes" id="UP000658382">
    <property type="component" value="Unassembled WGS sequence"/>
</dbReference>
<dbReference type="PANTHER" id="PTHR30204">
    <property type="entry name" value="REDOX-CYCLING DRUG-SENSING TRANSCRIPTIONAL ACTIVATOR SOXR"/>
    <property type="match status" value="1"/>
</dbReference>
<dbReference type="PROSITE" id="PS50937">
    <property type="entry name" value="HTH_MERR_2"/>
    <property type="match status" value="1"/>
</dbReference>
<sequence>MDEHVVYTISELATQFGITTRTIRYYEEIGLLQPERSEGDQRLFSKKECVRLRLIRRGKKYGFNLTEIREMIQLFDHDPSGTSQLKKTMAYGEGKIKEVTAQINDLILLRSEMEDLMKDFQKKLNALERDKE</sequence>